<dbReference type="PROSITE" id="PS51257">
    <property type="entry name" value="PROKAR_LIPOPROTEIN"/>
    <property type="match status" value="1"/>
</dbReference>
<comment type="similarity">
    <text evidence="1">Belongs to the HAM1 NTPase family.</text>
</comment>
<evidence type="ECO:0000256" key="2">
    <source>
        <dbReference type="ARBA" id="ARBA00022801"/>
    </source>
</evidence>
<dbReference type="EMBL" id="LT594491">
    <property type="protein sequence ID" value="SBT70455.1"/>
    <property type="molecule type" value="Genomic_DNA"/>
</dbReference>
<gene>
    <name evidence="3" type="primary">PmlGA01_030019000</name>
    <name evidence="3" type="ORF">PMLGA01_030019000</name>
</gene>
<sequence>MTTRLSFSFVFSNMFSPPALFTACLRLSYTHTYPTTVPIIIHITICIYKCTPYPICFFHLNSKWMQKCLGSQGIVDITSKLQNYKCHAICVYSICNGSQTRSFKGVTKGTISGPRGPDSFGWDNIFAPENSERTFSEMSFEEKNMVSPRYKAFAQLKNYLLQELTK</sequence>
<dbReference type="Pfam" id="PF01725">
    <property type="entry name" value="Ham1p_like"/>
    <property type="match status" value="1"/>
</dbReference>
<organism evidence="3 4">
    <name type="scientific">Plasmodium malariae</name>
    <dbReference type="NCBI Taxonomy" id="5858"/>
    <lineage>
        <taxon>Eukaryota</taxon>
        <taxon>Sar</taxon>
        <taxon>Alveolata</taxon>
        <taxon>Apicomplexa</taxon>
        <taxon>Aconoidasida</taxon>
        <taxon>Haemosporida</taxon>
        <taxon>Plasmodiidae</taxon>
        <taxon>Plasmodium</taxon>
        <taxon>Plasmodium (Plasmodium)</taxon>
    </lineage>
</organism>
<evidence type="ECO:0000313" key="4">
    <source>
        <dbReference type="Proteomes" id="UP000219799"/>
    </source>
</evidence>
<dbReference type="PANTHER" id="PTHR11067:SF9">
    <property type="entry name" value="INOSINE TRIPHOSPHATE PYROPHOSPHATASE"/>
    <property type="match status" value="1"/>
</dbReference>
<dbReference type="InterPro" id="IPR002637">
    <property type="entry name" value="RdgB/HAM1"/>
</dbReference>
<accession>A0A1C3KA82</accession>
<dbReference type="GO" id="GO:0047429">
    <property type="term" value="F:nucleoside triphosphate diphosphatase activity"/>
    <property type="evidence" value="ECO:0007669"/>
    <property type="project" value="InterPro"/>
</dbReference>
<protein>
    <submittedName>
        <fullName evidence="3">Ham1-like protein, putative</fullName>
    </submittedName>
</protein>
<proteinExistence type="inferred from homology"/>
<dbReference type="PANTHER" id="PTHR11067">
    <property type="entry name" value="INOSINE TRIPHOSPHATE PYROPHOSPHATASE/HAM1 PROTEIN"/>
    <property type="match status" value="1"/>
</dbReference>
<dbReference type="GO" id="GO:0005737">
    <property type="term" value="C:cytoplasm"/>
    <property type="evidence" value="ECO:0007669"/>
    <property type="project" value="TreeGrafter"/>
</dbReference>
<dbReference type="SUPFAM" id="SSF52972">
    <property type="entry name" value="ITPase-like"/>
    <property type="match status" value="1"/>
</dbReference>
<dbReference type="Gene3D" id="3.90.950.10">
    <property type="match status" value="1"/>
</dbReference>
<evidence type="ECO:0000313" key="3">
    <source>
        <dbReference type="EMBL" id="SBT70455.1"/>
    </source>
</evidence>
<keyword evidence="2" id="KW-0378">Hydrolase</keyword>
<dbReference type="GO" id="GO:0009143">
    <property type="term" value="P:nucleoside triphosphate catabolic process"/>
    <property type="evidence" value="ECO:0007669"/>
    <property type="project" value="InterPro"/>
</dbReference>
<name>A0A1C3KA82_PLAMA</name>
<dbReference type="InterPro" id="IPR029001">
    <property type="entry name" value="ITPase-like_fam"/>
</dbReference>
<evidence type="ECO:0000256" key="1">
    <source>
        <dbReference type="ARBA" id="ARBA00008023"/>
    </source>
</evidence>
<dbReference type="VEuPathDB" id="PlasmoDB:PmUG01_03027200"/>
<reference evidence="3 4" key="1">
    <citation type="submission" date="2016-06" db="EMBL/GenBank/DDBJ databases">
        <authorList>
            <consortium name="Pathogen Informatics"/>
        </authorList>
    </citation>
    <scope>NUCLEOTIDE SEQUENCE [LARGE SCALE GENOMIC DNA]</scope>
    <source>
        <strain evidence="3">PmlGA01</strain>
    </source>
</reference>
<dbReference type="AlphaFoldDB" id="A0A1C3KA82"/>
<dbReference type="Proteomes" id="UP000219799">
    <property type="component" value="Chromosome 3"/>
</dbReference>